<sequence length="31" mass="3452">MAAEPDSSGDLVCSLFESYRSEIDTDQDLKE</sequence>
<keyword evidence="1" id="KW-1185">Reference proteome</keyword>
<reference evidence="2" key="1">
    <citation type="submission" date="2022-11" db="UniProtKB">
        <authorList>
            <consortium name="WormBaseParasite"/>
        </authorList>
    </citation>
    <scope>IDENTIFICATION</scope>
</reference>
<dbReference type="WBParaSite" id="PSAMB.scaffold15266size1629.g36443.t1">
    <property type="protein sequence ID" value="PSAMB.scaffold15266size1629.g36443.t1"/>
    <property type="gene ID" value="PSAMB.scaffold15266size1629.g36443"/>
</dbReference>
<evidence type="ECO:0000313" key="1">
    <source>
        <dbReference type="Proteomes" id="UP000887566"/>
    </source>
</evidence>
<organism evidence="1 2">
    <name type="scientific">Plectus sambesii</name>
    <dbReference type="NCBI Taxonomy" id="2011161"/>
    <lineage>
        <taxon>Eukaryota</taxon>
        <taxon>Metazoa</taxon>
        <taxon>Ecdysozoa</taxon>
        <taxon>Nematoda</taxon>
        <taxon>Chromadorea</taxon>
        <taxon>Plectida</taxon>
        <taxon>Plectina</taxon>
        <taxon>Plectoidea</taxon>
        <taxon>Plectidae</taxon>
        <taxon>Plectus</taxon>
    </lineage>
</organism>
<evidence type="ECO:0000313" key="2">
    <source>
        <dbReference type="WBParaSite" id="PSAMB.scaffold15266size1629.g36443.t1"/>
    </source>
</evidence>
<protein>
    <submittedName>
        <fullName evidence="2">Uncharacterized protein</fullName>
    </submittedName>
</protein>
<name>A0A914V514_9BILA</name>
<dbReference type="AlphaFoldDB" id="A0A914V514"/>
<proteinExistence type="predicted"/>
<accession>A0A914V514</accession>
<dbReference type="Proteomes" id="UP000887566">
    <property type="component" value="Unplaced"/>
</dbReference>